<keyword evidence="4" id="KW-1185">Reference proteome</keyword>
<proteinExistence type="predicted"/>
<protein>
    <recommendedName>
        <fullName evidence="2">Replication protein A 70 kDa DNA-binding subunit B/D first OB fold domain-containing protein</fullName>
    </recommendedName>
</protein>
<dbReference type="Pfam" id="PF02721">
    <property type="entry name" value="DUF223"/>
    <property type="match status" value="1"/>
</dbReference>
<feature type="region of interest" description="Disordered" evidence="1">
    <location>
        <begin position="92"/>
        <end position="150"/>
    </location>
</feature>
<dbReference type="AlphaFoldDB" id="A0A2U1MFV1"/>
<feature type="compositionally biased region" description="Low complexity" evidence="1">
    <location>
        <begin position="110"/>
        <end position="119"/>
    </location>
</feature>
<accession>A0A2U1MFV1</accession>
<dbReference type="InterPro" id="IPR003871">
    <property type="entry name" value="RFA1B/D_OB_1st"/>
</dbReference>
<evidence type="ECO:0000313" key="3">
    <source>
        <dbReference type="EMBL" id="PWA60076.1"/>
    </source>
</evidence>
<dbReference type="SUPFAM" id="SSF50249">
    <property type="entry name" value="Nucleic acid-binding proteins"/>
    <property type="match status" value="1"/>
</dbReference>
<dbReference type="CDD" id="cd04480">
    <property type="entry name" value="RPA1_DBD_A_like"/>
    <property type="match status" value="1"/>
</dbReference>
<feature type="compositionally biased region" description="Basic and acidic residues" evidence="1">
    <location>
        <begin position="140"/>
        <end position="150"/>
    </location>
</feature>
<gene>
    <name evidence="3" type="ORF">CTI12_AA386180</name>
</gene>
<dbReference type="InterPro" id="IPR012340">
    <property type="entry name" value="NA-bd_OB-fold"/>
</dbReference>
<feature type="domain" description="Replication protein A 70 kDa DNA-binding subunit B/D first OB fold" evidence="2">
    <location>
        <begin position="8"/>
        <end position="92"/>
    </location>
</feature>
<dbReference type="Gene3D" id="2.40.50.140">
    <property type="entry name" value="Nucleic acid-binding proteins"/>
    <property type="match status" value="1"/>
</dbReference>
<reference evidence="3 4" key="1">
    <citation type="journal article" date="2018" name="Mol. Plant">
        <title>The genome of Artemisia annua provides insight into the evolution of Asteraceae family and artemisinin biosynthesis.</title>
        <authorList>
            <person name="Shen Q."/>
            <person name="Zhang L."/>
            <person name="Liao Z."/>
            <person name="Wang S."/>
            <person name="Yan T."/>
            <person name="Shi P."/>
            <person name="Liu M."/>
            <person name="Fu X."/>
            <person name="Pan Q."/>
            <person name="Wang Y."/>
            <person name="Lv Z."/>
            <person name="Lu X."/>
            <person name="Zhang F."/>
            <person name="Jiang W."/>
            <person name="Ma Y."/>
            <person name="Chen M."/>
            <person name="Hao X."/>
            <person name="Li L."/>
            <person name="Tang Y."/>
            <person name="Lv G."/>
            <person name="Zhou Y."/>
            <person name="Sun X."/>
            <person name="Brodelius P.E."/>
            <person name="Rose J.K.C."/>
            <person name="Tang K."/>
        </authorList>
    </citation>
    <scope>NUCLEOTIDE SEQUENCE [LARGE SCALE GENOMIC DNA]</scope>
    <source>
        <strain evidence="4">cv. Huhao1</strain>
        <tissue evidence="3">Leaf</tissue>
    </source>
</reference>
<evidence type="ECO:0000259" key="2">
    <source>
        <dbReference type="Pfam" id="PF02721"/>
    </source>
</evidence>
<evidence type="ECO:0000313" key="4">
    <source>
        <dbReference type="Proteomes" id="UP000245207"/>
    </source>
</evidence>
<evidence type="ECO:0000256" key="1">
    <source>
        <dbReference type="SAM" id="MobiDB-lite"/>
    </source>
</evidence>
<comment type="caution">
    <text evidence="3">The sequence shown here is derived from an EMBL/GenBank/DDBJ whole genome shotgun (WGS) entry which is preliminary data.</text>
</comment>
<organism evidence="3 4">
    <name type="scientific">Artemisia annua</name>
    <name type="common">Sweet wormwood</name>
    <dbReference type="NCBI Taxonomy" id="35608"/>
    <lineage>
        <taxon>Eukaryota</taxon>
        <taxon>Viridiplantae</taxon>
        <taxon>Streptophyta</taxon>
        <taxon>Embryophyta</taxon>
        <taxon>Tracheophyta</taxon>
        <taxon>Spermatophyta</taxon>
        <taxon>Magnoliopsida</taxon>
        <taxon>eudicotyledons</taxon>
        <taxon>Gunneridae</taxon>
        <taxon>Pentapetalae</taxon>
        <taxon>asterids</taxon>
        <taxon>campanulids</taxon>
        <taxon>Asterales</taxon>
        <taxon>Asteraceae</taxon>
        <taxon>Asteroideae</taxon>
        <taxon>Anthemideae</taxon>
        <taxon>Artemisiinae</taxon>
        <taxon>Artemisia</taxon>
    </lineage>
</organism>
<dbReference type="EMBL" id="PKPP01005447">
    <property type="protein sequence ID" value="PWA60076.1"/>
    <property type="molecule type" value="Genomic_DNA"/>
</dbReference>
<dbReference type="Proteomes" id="UP000245207">
    <property type="component" value="Unassembled WGS sequence"/>
</dbReference>
<dbReference type="OrthoDB" id="1931061at2759"/>
<sequence length="150" mass="16941">MAVFVSGYINDLSAVKDNITLRVRVLRSWTQVIYNKPHVKNLEMILLDENNTKMQATCRMANVNQFKHKLVEGAAVKLERYSLGEIQPKYRMDLESQTDETVTPTNVLISTATSPPAKKSSSKRPSDDGPSTECSKTKRQIVDIKMEKNP</sequence>
<feature type="compositionally biased region" description="Polar residues" evidence="1">
    <location>
        <begin position="99"/>
        <end position="109"/>
    </location>
</feature>
<name>A0A2U1MFV1_ARTAN</name>